<keyword evidence="1" id="KW-0378">Hydrolase</keyword>
<organism evidence="2 3">
    <name type="scientific">Rhododendron griersonianum</name>
    <dbReference type="NCBI Taxonomy" id="479676"/>
    <lineage>
        <taxon>Eukaryota</taxon>
        <taxon>Viridiplantae</taxon>
        <taxon>Streptophyta</taxon>
        <taxon>Embryophyta</taxon>
        <taxon>Tracheophyta</taxon>
        <taxon>Spermatophyta</taxon>
        <taxon>Magnoliopsida</taxon>
        <taxon>eudicotyledons</taxon>
        <taxon>Gunneridae</taxon>
        <taxon>Pentapetalae</taxon>
        <taxon>asterids</taxon>
        <taxon>Ericales</taxon>
        <taxon>Ericaceae</taxon>
        <taxon>Ericoideae</taxon>
        <taxon>Rhodoreae</taxon>
        <taxon>Rhododendron</taxon>
    </lineage>
</organism>
<dbReference type="PANTHER" id="PTHR13390">
    <property type="entry name" value="LIPASE"/>
    <property type="match status" value="1"/>
</dbReference>
<accession>A0AAV6KWG8</accession>
<evidence type="ECO:0000313" key="2">
    <source>
        <dbReference type="EMBL" id="KAG5556466.1"/>
    </source>
</evidence>
<dbReference type="Pfam" id="PF10230">
    <property type="entry name" value="LIDHydrolase"/>
    <property type="match status" value="1"/>
</dbReference>
<dbReference type="GO" id="GO:0019915">
    <property type="term" value="P:lipid storage"/>
    <property type="evidence" value="ECO:0007669"/>
    <property type="project" value="InterPro"/>
</dbReference>
<dbReference type="EMBL" id="JACTNZ010000003">
    <property type="protein sequence ID" value="KAG5556466.1"/>
    <property type="molecule type" value="Genomic_DNA"/>
</dbReference>
<dbReference type="AlphaFoldDB" id="A0AAV6KWG8"/>
<evidence type="ECO:0000313" key="3">
    <source>
        <dbReference type="Proteomes" id="UP000823749"/>
    </source>
</evidence>
<keyword evidence="3" id="KW-1185">Reference proteome</keyword>
<dbReference type="InterPro" id="IPR019363">
    <property type="entry name" value="LDAH"/>
</dbReference>
<dbReference type="Proteomes" id="UP000823749">
    <property type="component" value="Chromosome 3"/>
</dbReference>
<dbReference type="GO" id="GO:0005811">
    <property type="term" value="C:lipid droplet"/>
    <property type="evidence" value="ECO:0007669"/>
    <property type="project" value="InterPro"/>
</dbReference>
<evidence type="ECO:0000256" key="1">
    <source>
        <dbReference type="ARBA" id="ARBA00022801"/>
    </source>
</evidence>
<proteinExistence type="predicted"/>
<dbReference type="GO" id="GO:0016298">
    <property type="term" value="F:lipase activity"/>
    <property type="evidence" value="ECO:0007669"/>
    <property type="project" value="InterPro"/>
</dbReference>
<reference evidence="2" key="1">
    <citation type="submission" date="2020-08" db="EMBL/GenBank/DDBJ databases">
        <title>Plant Genome Project.</title>
        <authorList>
            <person name="Zhang R.-G."/>
        </authorList>
    </citation>
    <scope>NUCLEOTIDE SEQUENCE</scope>
    <source>
        <strain evidence="2">WSP0</strain>
        <tissue evidence="2">Leaf</tissue>
    </source>
</reference>
<sequence>MLSNFQPYVPISFEELSFLEVDRKIEVYIARSLVWDPIVFELGASKVFGWRNKELLTVLKKAFANHLQGLILKYFNFRSPILSVAASFAVGLLGLLPTQASRFLVRHSVGKSWCTSAVEALCTHVLQYHVMRNVLFLAMTEFKKVISIYSVLSDCLSKYLTRFSHYITNTNPVADRGPRTFRRRRHRRRHPAVSSANDALVVAALVPSQRLPRRKTLVAYRALVRPPTAHGGNPARSSGGRATNPFDISSNVPGAALAVEREGHSHAFSCSTAGSLWWRFALISIWLGRGDVIVTGKAKSSDVLHFTGTGLIRR</sequence>
<gene>
    <name evidence="2" type="ORF">RHGRI_006914</name>
</gene>
<protein>
    <submittedName>
        <fullName evidence="2">Uncharacterized protein</fullName>
    </submittedName>
</protein>
<comment type="caution">
    <text evidence="2">The sequence shown here is derived from an EMBL/GenBank/DDBJ whole genome shotgun (WGS) entry which is preliminary data.</text>
</comment>
<name>A0AAV6KWG8_9ERIC</name>
<dbReference type="PANTHER" id="PTHR13390:SF0">
    <property type="entry name" value="LIPID DROPLET-ASSOCIATED HYDROLASE"/>
    <property type="match status" value="1"/>
</dbReference>